<sequence length="686" mass="76442">MRRQWLHGLRALGAERASAVNGLSSNHTHRWVSSSSSLLAPSPPASADAKLSSSNNDAHAARRGPFQRCANSAPVISAARMVSNMHKKPGGKPSVREKAEVIAQLDELVARATSGKHFEPNLDFLRNASRVLQLCKSREQLVAALPLCEIVESSKVVHGTATMECVRIYQRLGRNREVVELAERLFKNDFFLMNPVLSNAIQACSALSDVNKGFELFETAMERGTIPNLNVYSALLSLCGAAGDTTRVQVVLDKMKAAGLEMNHITFHNLMSAYSKGGHMDKAIELFNNLPEYGLAPDDHTYAILMDAYGENGDYETALKLMEDLKASTTMTPNLVHYNVILKACGKASKLTTAFQLYEEMKERKIQPDLVTYITMMHAVFHGELGEIDTKKVKAALVGVGAMGVAFVPFIDFQEHYLTVLFCGSMVGSMGLAAYMNPNGVLRALYPNSDEPHNDTIIEAFFRRLREEDHCGRSMYLWREMLKFNIPADPRVYDVLVRTCVKKRHPEMAFGAVFEEHLPLTDSEGNFVLPLQTTVQFLHSLLAQRRVKMADTLFTAGVEHGAFADVFVETKNRRVYDLRSFGTGQVRSYTISKALSQLRAHVAAESKIVDDVHVPDVDFLVLHGYDLLDQLDADYPSVRELFSMDEMKREAAGNNPGQYFFRLTVTGNKLKEYFATTKEAPEQQNL</sequence>
<dbReference type="InterPro" id="IPR002885">
    <property type="entry name" value="PPR_rpt"/>
</dbReference>
<dbReference type="Proteomes" id="UP000019132">
    <property type="component" value="Unassembled WGS sequence"/>
</dbReference>
<dbReference type="PROSITE" id="PS51375">
    <property type="entry name" value="PPR"/>
    <property type="match status" value="4"/>
</dbReference>
<feature type="repeat" description="PPR" evidence="2">
    <location>
        <begin position="298"/>
        <end position="328"/>
    </location>
</feature>
<dbReference type="PANTHER" id="PTHR47447">
    <property type="entry name" value="OS03G0856100 PROTEIN"/>
    <property type="match status" value="1"/>
</dbReference>
<evidence type="ECO:0000256" key="1">
    <source>
        <dbReference type="ARBA" id="ARBA00022737"/>
    </source>
</evidence>
<feature type="repeat" description="PPR" evidence="2">
    <location>
        <begin position="228"/>
        <end position="262"/>
    </location>
</feature>
<dbReference type="VEuPathDB" id="FungiDB:PYU1_G010299"/>
<name>K3WZC0_GLOUD</name>
<dbReference type="InterPro" id="IPR011990">
    <property type="entry name" value="TPR-like_helical_dom_sf"/>
</dbReference>
<dbReference type="Pfam" id="PF13041">
    <property type="entry name" value="PPR_2"/>
    <property type="match status" value="1"/>
</dbReference>
<dbReference type="InterPro" id="IPR033443">
    <property type="entry name" value="PROP1-like_PPR_dom"/>
</dbReference>
<dbReference type="InParanoid" id="K3WZC0"/>
<dbReference type="HOGENOM" id="CLU_418901_0_0_1"/>
<keyword evidence="1" id="KW-0677">Repeat</keyword>
<dbReference type="PANTHER" id="PTHR47447:SF17">
    <property type="entry name" value="OS12G0638900 PROTEIN"/>
    <property type="match status" value="1"/>
</dbReference>
<evidence type="ECO:0000256" key="2">
    <source>
        <dbReference type="PROSITE-ProRule" id="PRU00708"/>
    </source>
</evidence>
<dbReference type="STRING" id="431595.K3WZC0"/>
<reference evidence="6" key="1">
    <citation type="journal article" date="2010" name="Genome Biol.">
        <title>Genome sequence of the necrotrophic plant pathogen Pythium ultimum reveals original pathogenicity mechanisms and effector repertoire.</title>
        <authorList>
            <person name="Levesque C.A."/>
            <person name="Brouwer H."/>
            <person name="Cano L."/>
            <person name="Hamilton J.P."/>
            <person name="Holt C."/>
            <person name="Huitema E."/>
            <person name="Raffaele S."/>
            <person name="Robideau G.P."/>
            <person name="Thines M."/>
            <person name="Win J."/>
            <person name="Zerillo M.M."/>
            <person name="Beakes G.W."/>
            <person name="Boore J.L."/>
            <person name="Busam D."/>
            <person name="Dumas B."/>
            <person name="Ferriera S."/>
            <person name="Fuerstenberg S.I."/>
            <person name="Gachon C.M."/>
            <person name="Gaulin E."/>
            <person name="Govers F."/>
            <person name="Grenville-Briggs L."/>
            <person name="Horner N."/>
            <person name="Hostetler J."/>
            <person name="Jiang R.H."/>
            <person name="Johnson J."/>
            <person name="Krajaejun T."/>
            <person name="Lin H."/>
            <person name="Meijer H.J."/>
            <person name="Moore B."/>
            <person name="Morris P."/>
            <person name="Phuntmart V."/>
            <person name="Puiu D."/>
            <person name="Shetty J."/>
            <person name="Stajich J.E."/>
            <person name="Tripathy S."/>
            <person name="Wawra S."/>
            <person name="van West P."/>
            <person name="Whitty B.R."/>
            <person name="Coutinho P.M."/>
            <person name="Henrissat B."/>
            <person name="Martin F."/>
            <person name="Thomas P.D."/>
            <person name="Tyler B.M."/>
            <person name="De Vries R.P."/>
            <person name="Kamoun S."/>
            <person name="Yandell M."/>
            <person name="Tisserat N."/>
            <person name="Buell C.R."/>
        </authorList>
    </citation>
    <scope>NUCLEOTIDE SEQUENCE</scope>
    <source>
        <strain evidence="6">DAOM:BR144</strain>
    </source>
</reference>
<dbReference type="AlphaFoldDB" id="K3WZC0"/>
<feature type="region of interest" description="Disordered" evidence="3">
    <location>
        <begin position="34"/>
        <end position="65"/>
    </location>
</feature>
<dbReference type="OMA" id="LCKEKMW"/>
<evidence type="ECO:0000259" key="4">
    <source>
        <dbReference type="Pfam" id="PF17177"/>
    </source>
</evidence>
<dbReference type="EnsemblProtists" id="PYU1_T010319">
    <property type="protein sequence ID" value="PYU1_T010319"/>
    <property type="gene ID" value="PYU1_G010299"/>
</dbReference>
<keyword evidence="6" id="KW-1185">Reference proteome</keyword>
<dbReference type="eggNOG" id="KOG4197">
    <property type="taxonomic scope" value="Eukaryota"/>
</dbReference>
<proteinExistence type="predicted"/>
<feature type="repeat" description="PPR" evidence="2">
    <location>
        <begin position="334"/>
        <end position="368"/>
    </location>
</feature>
<dbReference type="Gene3D" id="1.25.40.10">
    <property type="entry name" value="Tetratricopeptide repeat domain"/>
    <property type="match status" value="2"/>
</dbReference>
<accession>K3WZC0</accession>
<evidence type="ECO:0000313" key="5">
    <source>
        <dbReference type="EnsemblProtists" id="PYU1_T010319"/>
    </source>
</evidence>
<evidence type="ECO:0000313" key="6">
    <source>
        <dbReference type="Proteomes" id="UP000019132"/>
    </source>
</evidence>
<reference evidence="6" key="2">
    <citation type="submission" date="2010-04" db="EMBL/GenBank/DDBJ databases">
        <authorList>
            <person name="Buell R."/>
            <person name="Hamilton J."/>
            <person name="Hostetler J."/>
        </authorList>
    </citation>
    <scope>NUCLEOTIDE SEQUENCE [LARGE SCALE GENOMIC DNA]</scope>
    <source>
        <strain evidence="6">DAOM:BR144</strain>
    </source>
</reference>
<reference evidence="5" key="3">
    <citation type="submission" date="2015-02" db="UniProtKB">
        <authorList>
            <consortium name="EnsemblProtists"/>
        </authorList>
    </citation>
    <scope>IDENTIFICATION</scope>
    <source>
        <strain evidence="5">DAOM BR144</strain>
    </source>
</reference>
<feature type="domain" description="PROP1-like PPR" evidence="4">
    <location>
        <begin position="168"/>
        <end position="326"/>
    </location>
</feature>
<feature type="repeat" description="PPR" evidence="2">
    <location>
        <begin position="263"/>
        <end position="297"/>
    </location>
</feature>
<organism evidence="5 6">
    <name type="scientific">Globisporangium ultimum (strain ATCC 200006 / CBS 805.95 / DAOM BR144)</name>
    <name type="common">Pythium ultimum</name>
    <dbReference type="NCBI Taxonomy" id="431595"/>
    <lineage>
        <taxon>Eukaryota</taxon>
        <taxon>Sar</taxon>
        <taxon>Stramenopiles</taxon>
        <taxon>Oomycota</taxon>
        <taxon>Peronosporomycetes</taxon>
        <taxon>Pythiales</taxon>
        <taxon>Pythiaceae</taxon>
        <taxon>Globisporangium</taxon>
    </lineage>
</organism>
<protein>
    <recommendedName>
        <fullName evidence="4">PROP1-like PPR domain-containing protein</fullName>
    </recommendedName>
</protein>
<dbReference type="NCBIfam" id="TIGR00756">
    <property type="entry name" value="PPR"/>
    <property type="match status" value="3"/>
</dbReference>
<dbReference type="EMBL" id="GL376602">
    <property type="status" value="NOT_ANNOTATED_CDS"/>
    <property type="molecule type" value="Genomic_DNA"/>
</dbReference>
<feature type="compositionally biased region" description="Low complexity" evidence="3">
    <location>
        <begin position="34"/>
        <end position="54"/>
    </location>
</feature>
<dbReference type="Pfam" id="PF17177">
    <property type="entry name" value="PPR_long"/>
    <property type="match status" value="1"/>
</dbReference>
<evidence type="ECO:0000256" key="3">
    <source>
        <dbReference type="SAM" id="MobiDB-lite"/>
    </source>
</evidence>